<dbReference type="Proteomes" id="UP000092445">
    <property type="component" value="Unassembled WGS sequence"/>
</dbReference>
<accession>A0A1A9ZWE3</accession>
<evidence type="ECO:0000313" key="3">
    <source>
        <dbReference type="Proteomes" id="UP000092445"/>
    </source>
</evidence>
<evidence type="ECO:0000313" key="2">
    <source>
        <dbReference type="EnsemblMetazoa" id="GPAI027145-PA"/>
    </source>
</evidence>
<organism evidence="2 3">
    <name type="scientific">Glossina pallidipes</name>
    <name type="common">Tsetse fly</name>
    <dbReference type="NCBI Taxonomy" id="7398"/>
    <lineage>
        <taxon>Eukaryota</taxon>
        <taxon>Metazoa</taxon>
        <taxon>Ecdysozoa</taxon>
        <taxon>Arthropoda</taxon>
        <taxon>Hexapoda</taxon>
        <taxon>Insecta</taxon>
        <taxon>Pterygota</taxon>
        <taxon>Neoptera</taxon>
        <taxon>Endopterygota</taxon>
        <taxon>Diptera</taxon>
        <taxon>Brachycera</taxon>
        <taxon>Muscomorpha</taxon>
        <taxon>Hippoboscoidea</taxon>
        <taxon>Glossinidae</taxon>
        <taxon>Glossina</taxon>
    </lineage>
</organism>
<reference evidence="3" key="1">
    <citation type="submission" date="2014-03" db="EMBL/GenBank/DDBJ databases">
        <authorList>
            <person name="Aksoy S."/>
            <person name="Warren W."/>
            <person name="Wilson R.K."/>
        </authorList>
    </citation>
    <scope>NUCLEOTIDE SEQUENCE [LARGE SCALE GENOMIC DNA]</scope>
    <source>
        <strain evidence="3">IAEA</strain>
    </source>
</reference>
<feature type="transmembrane region" description="Helical" evidence="1">
    <location>
        <begin position="109"/>
        <end position="128"/>
    </location>
</feature>
<reference evidence="2" key="2">
    <citation type="submission" date="2020-05" db="UniProtKB">
        <authorList>
            <consortium name="EnsemblMetazoa"/>
        </authorList>
    </citation>
    <scope>IDENTIFICATION</scope>
    <source>
        <strain evidence="2">IAEA</strain>
    </source>
</reference>
<evidence type="ECO:0000256" key="1">
    <source>
        <dbReference type="SAM" id="Phobius"/>
    </source>
</evidence>
<protein>
    <submittedName>
        <fullName evidence="2">Uncharacterized protein</fullName>
    </submittedName>
</protein>
<proteinExistence type="predicted"/>
<name>A0A1A9ZWE3_GLOPL</name>
<dbReference type="VEuPathDB" id="VectorBase:GPAI027145"/>
<keyword evidence="1" id="KW-1133">Transmembrane helix</keyword>
<keyword evidence="1" id="KW-0812">Transmembrane</keyword>
<keyword evidence="3" id="KW-1185">Reference proteome</keyword>
<sequence>MHKLIDHLGYEVFELLDIILHNNCCSIFISQFSLASTRLSRLQLSCAVIYNSIILQSLQWRKHSKSKSHQAEGSSSTVLFSIHSQYRDSSNLLPAGSWLPIPALARLKCFSMLLQYFMLPFALFLYILQS</sequence>
<keyword evidence="1" id="KW-0472">Membrane</keyword>
<dbReference type="EnsemblMetazoa" id="GPAI027145-RA">
    <property type="protein sequence ID" value="GPAI027145-PA"/>
    <property type="gene ID" value="GPAI027145"/>
</dbReference>
<dbReference type="AlphaFoldDB" id="A0A1A9ZWE3"/>